<keyword evidence="3" id="KW-1185">Reference proteome</keyword>
<accession>A0ABQ2L1X1</accession>
<dbReference type="Proteomes" id="UP000658127">
    <property type="component" value="Unassembled WGS sequence"/>
</dbReference>
<name>A0ABQ2L1X1_9NOCA</name>
<dbReference type="EMBL" id="BMNE01000012">
    <property type="protein sequence ID" value="GGN98361.1"/>
    <property type="molecule type" value="Genomic_DNA"/>
</dbReference>
<evidence type="ECO:0000313" key="2">
    <source>
        <dbReference type="EMBL" id="GGN98361.1"/>
    </source>
</evidence>
<dbReference type="PANTHER" id="PTHR37529">
    <property type="entry name" value="TRANSPOSASE INSG FOR INSERTION SEQUENCE ELEMENT IS4-RELATED"/>
    <property type="match status" value="1"/>
</dbReference>
<dbReference type="InterPro" id="IPR012337">
    <property type="entry name" value="RNaseH-like_sf"/>
</dbReference>
<evidence type="ECO:0000259" key="1">
    <source>
        <dbReference type="Pfam" id="PF13006"/>
    </source>
</evidence>
<evidence type="ECO:0000313" key="3">
    <source>
        <dbReference type="Proteomes" id="UP000658127"/>
    </source>
</evidence>
<organism evidence="2 3">
    <name type="scientific">Nocardia rhizosphaerihabitans</name>
    <dbReference type="NCBI Taxonomy" id="1691570"/>
    <lineage>
        <taxon>Bacteria</taxon>
        <taxon>Bacillati</taxon>
        <taxon>Actinomycetota</taxon>
        <taxon>Actinomycetes</taxon>
        <taxon>Mycobacteriales</taxon>
        <taxon>Nocardiaceae</taxon>
        <taxon>Nocardia</taxon>
    </lineage>
</organism>
<dbReference type="SUPFAM" id="SSF53098">
    <property type="entry name" value="Ribonuclease H-like"/>
    <property type="match status" value="1"/>
</dbReference>
<feature type="domain" description="Transposase IS4 N-terminal" evidence="1">
    <location>
        <begin position="1"/>
        <end position="93"/>
    </location>
</feature>
<dbReference type="Pfam" id="PF13006">
    <property type="entry name" value="Nterm_IS4"/>
    <property type="match status" value="1"/>
</dbReference>
<reference evidence="3" key="1">
    <citation type="journal article" date="2019" name="Int. J. Syst. Evol. Microbiol.">
        <title>The Global Catalogue of Microorganisms (GCM) 10K type strain sequencing project: providing services to taxonomists for standard genome sequencing and annotation.</title>
        <authorList>
            <consortium name="The Broad Institute Genomics Platform"/>
            <consortium name="The Broad Institute Genome Sequencing Center for Infectious Disease"/>
            <person name="Wu L."/>
            <person name="Ma J."/>
        </authorList>
    </citation>
    <scope>NUCLEOTIDE SEQUENCE [LARGE SCALE GENOMIC DNA]</scope>
    <source>
        <strain evidence="3">CGMCC 4.7329</strain>
    </source>
</reference>
<proteinExistence type="predicted"/>
<protein>
    <submittedName>
        <fullName evidence="2">IS4 family transposase</fullName>
    </submittedName>
</protein>
<dbReference type="PANTHER" id="PTHR37529:SF1">
    <property type="entry name" value="TRANSPOSASE INSG FOR INSERTION SEQUENCE ELEMENT IS4-RELATED"/>
    <property type="match status" value="1"/>
</dbReference>
<dbReference type="InterPro" id="IPR024473">
    <property type="entry name" value="Transposases_IS4_N"/>
</dbReference>
<comment type="caution">
    <text evidence="2">The sequence shown here is derived from an EMBL/GenBank/DDBJ whole genome shotgun (WGS) entry which is preliminary data.</text>
</comment>
<gene>
    <name evidence="2" type="primary">tnpA</name>
    <name evidence="2" type="ORF">GCM10011610_65240</name>
</gene>
<sequence>MTRVFPPDVVDAALIECGRVERRDRLLPARFVVYYVLSLALFAPSSYDEVMRKVMAGLEWALGWPHQRAVPTKAALFQARKRLGAEPLRVLFEKVAVPLADPGVPGGFYRSWRLMSIDRSTLELPASETNVEHFGSPAAVGGPALPRIRVVGLIECGSRAVIDVAFGTCGQDEQTLIESLVRSLRPGMLLLADQGLLCHRLWDLCRSSGADLLWQTASDAALPVEKRCADVRVIDYSRATSAVDTVHGGARTGRLLTTITDSAAAPAAELVGVLAEQRDVETLFGVLATHRRGAGAVLRSKSPDGVIQELYSYLCVHYAVRSMMRWSGAVK</sequence>